<feature type="domain" description="MBTPS1 fourth" evidence="10">
    <location>
        <begin position="1056"/>
        <end position="1315"/>
    </location>
</feature>
<dbReference type="InterPro" id="IPR036852">
    <property type="entry name" value="Peptidase_S8/S53_dom_sf"/>
</dbReference>
<keyword evidence="7" id="KW-1133">Transmembrane helix</keyword>
<dbReference type="SUPFAM" id="SSF52743">
    <property type="entry name" value="Subtilisin-like"/>
    <property type="match status" value="1"/>
</dbReference>
<dbReference type="InterPro" id="IPR050131">
    <property type="entry name" value="Peptidase_S8_subtilisin-like"/>
</dbReference>
<dbReference type="GO" id="GO:0005794">
    <property type="term" value="C:Golgi apparatus"/>
    <property type="evidence" value="ECO:0007669"/>
    <property type="project" value="TreeGrafter"/>
</dbReference>
<feature type="compositionally biased region" description="Low complexity" evidence="6">
    <location>
        <begin position="88"/>
        <end position="101"/>
    </location>
</feature>
<dbReference type="PROSITE" id="PS00137">
    <property type="entry name" value="SUBTILASE_HIS"/>
    <property type="match status" value="1"/>
</dbReference>
<dbReference type="InterPro" id="IPR055143">
    <property type="entry name" value="MBTP1_N"/>
</dbReference>
<evidence type="ECO:0000256" key="6">
    <source>
        <dbReference type="SAM" id="MobiDB-lite"/>
    </source>
</evidence>
<feature type="compositionally biased region" description="Basic and acidic residues" evidence="6">
    <location>
        <begin position="477"/>
        <end position="486"/>
    </location>
</feature>
<feature type="active site" description="Charge relay system" evidence="5">
    <location>
        <position position="656"/>
    </location>
</feature>
<organism evidence="13 14">
    <name type="scientific">Volvox reticuliferus</name>
    <dbReference type="NCBI Taxonomy" id="1737510"/>
    <lineage>
        <taxon>Eukaryota</taxon>
        <taxon>Viridiplantae</taxon>
        <taxon>Chlorophyta</taxon>
        <taxon>core chlorophytes</taxon>
        <taxon>Chlorophyceae</taxon>
        <taxon>CS clade</taxon>
        <taxon>Chlamydomonadales</taxon>
        <taxon>Volvocaceae</taxon>
        <taxon>Volvox</taxon>
    </lineage>
</organism>
<evidence type="ECO:0000256" key="1">
    <source>
        <dbReference type="ARBA" id="ARBA00011073"/>
    </source>
</evidence>
<proteinExistence type="inferred from homology"/>
<evidence type="ECO:0000259" key="9">
    <source>
        <dbReference type="Pfam" id="PF23001"/>
    </source>
</evidence>
<keyword evidence="15" id="KW-1185">Reference proteome</keyword>
<comment type="caution">
    <text evidence="13">The sequence shown here is derived from an EMBL/GenBank/DDBJ whole genome shotgun (WGS) entry which is preliminary data.</text>
</comment>
<evidence type="ECO:0008006" key="16">
    <source>
        <dbReference type="Google" id="ProtNLM"/>
    </source>
</evidence>
<dbReference type="EMBL" id="BNCQ01000049">
    <property type="protein sequence ID" value="GIM13550.1"/>
    <property type="molecule type" value="Genomic_DNA"/>
</dbReference>
<evidence type="ECO:0000256" key="3">
    <source>
        <dbReference type="ARBA" id="ARBA00022801"/>
    </source>
</evidence>
<evidence type="ECO:0000313" key="13">
    <source>
        <dbReference type="EMBL" id="GIM13550.1"/>
    </source>
</evidence>
<comment type="similarity">
    <text evidence="1 5">Belongs to the peptidase S8 family.</text>
</comment>
<evidence type="ECO:0000313" key="15">
    <source>
        <dbReference type="Proteomes" id="UP000747110"/>
    </source>
</evidence>
<keyword evidence="2 5" id="KW-0645">Protease</keyword>
<evidence type="ECO:0000256" key="4">
    <source>
        <dbReference type="ARBA" id="ARBA00022825"/>
    </source>
</evidence>
<dbReference type="PANTHER" id="PTHR43806:SF7">
    <property type="entry name" value="MEMBRANE-BOUND TRANSCRIPTION FACTOR SITE-1 PROTEASE"/>
    <property type="match status" value="1"/>
</dbReference>
<feature type="domain" description="Membrane-bound transcription factor site-1 protease-like N-terminal" evidence="9">
    <location>
        <begin position="249"/>
        <end position="303"/>
    </location>
</feature>
<keyword evidence="7" id="KW-0472">Membrane</keyword>
<dbReference type="InterPro" id="IPR057032">
    <property type="entry name" value="MBTPS1_4th"/>
</dbReference>
<dbReference type="Gene3D" id="3.40.50.200">
    <property type="entry name" value="Peptidase S8/S53 domain"/>
    <property type="match status" value="1"/>
</dbReference>
<accession>A0A8J4GTL1</accession>
<dbReference type="EMBL" id="BNCP01000052">
    <property type="protein sequence ID" value="GIL89695.1"/>
    <property type="molecule type" value="Genomic_DNA"/>
</dbReference>
<feature type="compositionally biased region" description="Gly residues" evidence="6">
    <location>
        <begin position="587"/>
        <end position="607"/>
    </location>
</feature>
<feature type="compositionally biased region" description="Gly residues" evidence="6">
    <location>
        <begin position="505"/>
        <end position="516"/>
    </location>
</feature>
<evidence type="ECO:0000256" key="7">
    <source>
        <dbReference type="SAM" id="Phobius"/>
    </source>
</evidence>
<evidence type="ECO:0000259" key="10">
    <source>
        <dbReference type="Pfam" id="PF23090"/>
    </source>
</evidence>
<dbReference type="PROSITE" id="PS00138">
    <property type="entry name" value="SUBTILASE_SER"/>
    <property type="match status" value="1"/>
</dbReference>
<dbReference type="PRINTS" id="PR00723">
    <property type="entry name" value="SUBTILISIN"/>
</dbReference>
<dbReference type="Pfam" id="PF23001">
    <property type="entry name" value="MBTP1_N"/>
    <property type="match status" value="1"/>
</dbReference>
<dbReference type="Pfam" id="PF23094">
    <property type="entry name" value="MBTPS1_3rd"/>
    <property type="match status" value="1"/>
</dbReference>
<reference evidence="13" key="1">
    <citation type="journal article" date="2021" name="Proc. Natl. Acad. Sci. U.S.A.">
        <title>Three genomes in the algal genus Volvox reveal the fate of a haploid sex-determining region after a transition to homothallism.</title>
        <authorList>
            <person name="Yamamoto K."/>
            <person name="Hamaji T."/>
            <person name="Kawai-Toyooka H."/>
            <person name="Matsuzaki R."/>
            <person name="Takahashi F."/>
            <person name="Nishimura Y."/>
            <person name="Kawachi M."/>
            <person name="Noguchi H."/>
            <person name="Minakuchi Y."/>
            <person name="Umen J.G."/>
            <person name="Toyoda A."/>
            <person name="Nozaki H."/>
        </authorList>
    </citation>
    <scope>NUCLEOTIDE SEQUENCE</scope>
    <source>
        <strain evidence="13">NIES-3785</strain>
        <strain evidence="12">NIES-3786</strain>
    </source>
</reference>
<evidence type="ECO:0000313" key="12">
    <source>
        <dbReference type="EMBL" id="GIL89695.1"/>
    </source>
</evidence>
<feature type="transmembrane region" description="Helical" evidence="7">
    <location>
        <begin position="1451"/>
        <end position="1472"/>
    </location>
</feature>
<evidence type="ECO:0000313" key="14">
    <source>
        <dbReference type="Proteomes" id="UP000722791"/>
    </source>
</evidence>
<feature type="compositionally biased region" description="Basic residues" evidence="6">
    <location>
        <begin position="536"/>
        <end position="560"/>
    </location>
</feature>
<keyword evidence="3 5" id="KW-0378">Hydrolase</keyword>
<dbReference type="PROSITE" id="PS51892">
    <property type="entry name" value="SUBTILASE"/>
    <property type="match status" value="1"/>
</dbReference>
<feature type="active site" description="Charge relay system" evidence="5">
    <location>
        <position position="687"/>
    </location>
</feature>
<dbReference type="InterPro" id="IPR022398">
    <property type="entry name" value="Peptidase_S8_His-AS"/>
</dbReference>
<dbReference type="InterPro" id="IPR000209">
    <property type="entry name" value="Peptidase_S8/S53_dom"/>
</dbReference>
<evidence type="ECO:0000259" key="8">
    <source>
        <dbReference type="Pfam" id="PF00082"/>
    </source>
</evidence>
<sequence length="1524" mass="161901">MINKLDAGQVRRRNCWAIQSRLCIWLLASLIIASIRAHAILWNDVSARDLAISYRHREHDSEEERCLCNIAVYSLFYSQVFGRHACSSSGTTARRGSSTPSLTNKGGPSPPPLTRARHGAGSRSSTSYITPIGNTSNLNIVSRVHTSAVPGVVSGSPSGSPGRQQCNAATAVPASGAPNAAARRLANAAIVVVDDDSSLRQPLSIYPGAAANQSLERHLPPDQNATVAAAAGDGPEGAADSASSASRLVVRFDHYAPADDHRDFLRRLLGPEGPETWSWLPRNNPAARFPTDFGLLAAAPGRETDLRQRLVAAAADATTSGVRDVHTDRRYTGKLSWLPEDGPLRDVVLDLGSGSLGGAAAASAVAASASGAATTGDGPDEMLFSVSSRRPGRIVTRFSTEELTGDDDPEALLEEGAQRAWRAPPGMHAAAAALGAAAQDLSYGLELDHDALGADMAAAVGPGWNPGLGVANVEGLEERGGEEGLQKSEGGGLTGSRRRVASVEGSGGVSDGGGSAAGSHWHSHGHGRLHDVAAHAAKHHHQQLHSQVHRRKRHRDHFHPHHEEGSSSSTGGGDTEAGAAMPPHTGRMGGNLGVGNDGSAGGGGGGDSEGDHEHLRRRRLHLDLRASSGTMPVMLQADKLWKQGYTGKGVRVGIFDTGIRSGHPHIRNIRERTNWTHQDSLSDGLGHGSFVAGVVGGQDSQCPGFAPDVDMYTFKVFTDDQVSYTSWFLDAFNYAMIVQVNVINLSIGGPDFLDQPFVDKVLEVTSNGILMISAIGNDGPLYGTLNNPADQNDVIGVGGIDNWDNIAGFSSRGMSTWELPRGYGRVKPDVMAYSKDVQGSKIEGGCRSLSGTSVASPVVAGAVCLLASTVPEERRWELLNPASMKQALVEGAVRLNNLNIYEQGNGRINLPNSMAILQSYTPRASVIPARLDLTDCPYMWPFCRQYLYAGALPVMFNATLLNGQGVVGWLEGPPVWRPSDPGGELLHLAFEWSDRLWPWSGFLALYIRVRAAGADFNGVANGVVECVVLSPPGPEEEAPRRSTVTLPLRARIGPAPPRSRRVLWDQFHSLKYPPAYLPRDNLDIKSDILDWHGDHPHTNFHGLYNALRDKGYFLEILGSPATCFDPTQYGALLIVDSEEEWYPEEVAALEAAVSKLGLNLLVFADWYNLASLDQMRFFDDNTRSWWDPATGGANVPALNDLLEPYGLALGDAVIHGTVNLAGMRLVVSFGSDIAQVPKDGWLHKASLDHAVRRGGANSGQHGYLAGVAHGSTGGHVVVFSDSNCLDRSHMSHNCYDLVLRLLARLLDKQQGLGLLEDSVKLSKPYVTSLYNFTPPARRPMSEYNFTEVSYVLSHPKLVCFPNAACEKQPGDPSCEALLADNNETLSRKATAGAAKDSTRTTTTATPGIDAAVLKVALDAVGGRGGGSGTTLLVHPDGTAPRGSVLPLGLSGLQLLVLGCLLLMALFLTVWVMRMGTGRVMGGIGGPGAGGDGAGAFASVGNSIIGLTAARRDRLSNVRLRASDV</sequence>
<dbReference type="InterPro" id="IPR023828">
    <property type="entry name" value="Peptidase_S8_Ser-AS"/>
</dbReference>
<dbReference type="OrthoDB" id="1740355at2759"/>
<dbReference type="Proteomes" id="UP000747110">
    <property type="component" value="Unassembled WGS sequence"/>
</dbReference>
<feature type="active site" description="Charge relay system" evidence="5">
    <location>
        <position position="853"/>
    </location>
</feature>
<keyword evidence="4 5" id="KW-0720">Serine protease</keyword>
<dbReference type="Proteomes" id="UP000722791">
    <property type="component" value="Unassembled WGS sequence"/>
</dbReference>
<dbReference type="Pfam" id="PF23090">
    <property type="entry name" value="MBTPS1_4th"/>
    <property type="match status" value="1"/>
</dbReference>
<evidence type="ECO:0000259" key="11">
    <source>
        <dbReference type="Pfam" id="PF23094"/>
    </source>
</evidence>
<feature type="region of interest" description="Disordered" evidence="6">
    <location>
        <begin position="477"/>
        <end position="613"/>
    </location>
</feature>
<keyword evidence="7" id="KW-0812">Transmembrane</keyword>
<dbReference type="GO" id="GO:0006508">
    <property type="term" value="P:proteolysis"/>
    <property type="evidence" value="ECO:0007669"/>
    <property type="project" value="UniProtKB-KW"/>
</dbReference>
<evidence type="ECO:0000256" key="2">
    <source>
        <dbReference type="ARBA" id="ARBA00022670"/>
    </source>
</evidence>
<dbReference type="InterPro" id="IPR057060">
    <property type="entry name" value="MBTPS1_3rd"/>
</dbReference>
<feature type="domain" description="MBTPS1 third" evidence="11">
    <location>
        <begin position="927"/>
        <end position="1054"/>
    </location>
</feature>
<dbReference type="InterPro" id="IPR015500">
    <property type="entry name" value="Peptidase_S8_subtilisin-rel"/>
</dbReference>
<protein>
    <recommendedName>
        <fullName evidence="16">Peptidase S8/S53 domain-containing protein</fullName>
    </recommendedName>
</protein>
<dbReference type="GO" id="GO:0004252">
    <property type="term" value="F:serine-type endopeptidase activity"/>
    <property type="evidence" value="ECO:0007669"/>
    <property type="project" value="UniProtKB-UniRule"/>
</dbReference>
<dbReference type="Pfam" id="PF00082">
    <property type="entry name" value="Peptidase_S8"/>
    <property type="match status" value="1"/>
</dbReference>
<feature type="domain" description="Peptidase S8/S53" evidence="8">
    <location>
        <begin position="647"/>
        <end position="898"/>
    </location>
</feature>
<gene>
    <name evidence="12" type="ORF">Vretifemale_17468</name>
    <name evidence="13" type="ORF">Vretimale_16642</name>
</gene>
<feature type="region of interest" description="Disordered" evidence="6">
    <location>
        <begin position="88"/>
        <end position="128"/>
    </location>
</feature>
<evidence type="ECO:0000256" key="5">
    <source>
        <dbReference type="PROSITE-ProRule" id="PRU01240"/>
    </source>
</evidence>
<name>A0A8J4GTL1_9CHLO</name>
<dbReference type="PANTHER" id="PTHR43806">
    <property type="entry name" value="PEPTIDASE S8"/>
    <property type="match status" value="1"/>
</dbReference>